<dbReference type="RefSeq" id="WP_268917378.1">
    <property type="nucleotide sequence ID" value="NZ_CP124548.1"/>
</dbReference>
<keyword evidence="5" id="KW-1185">Reference proteome</keyword>
<keyword evidence="1" id="KW-0808">Transferase</keyword>
<dbReference type="EMBL" id="JAPTMY010000013">
    <property type="protein sequence ID" value="MCZ0857878.1"/>
    <property type="molecule type" value="Genomic_DNA"/>
</dbReference>
<dbReference type="PROSITE" id="PS51186">
    <property type="entry name" value="GNAT"/>
    <property type="match status" value="1"/>
</dbReference>
<evidence type="ECO:0000259" key="3">
    <source>
        <dbReference type="PROSITE" id="PS51186"/>
    </source>
</evidence>
<dbReference type="Gene3D" id="3.40.630.30">
    <property type="match status" value="1"/>
</dbReference>
<dbReference type="InterPro" id="IPR016181">
    <property type="entry name" value="Acyl_CoA_acyltransferase"/>
</dbReference>
<reference evidence="4" key="1">
    <citation type="submission" date="2022-10" db="EMBL/GenBank/DDBJ databases">
        <title>Genome sequence of Actinomyces israelii ATCC 10048.</title>
        <authorList>
            <person name="Watt R.M."/>
            <person name="Tong W.M."/>
        </authorList>
    </citation>
    <scope>NUCLEOTIDE SEQUENCE</scope>
    <source>
        <strain evidence="4">ATCC 10048</strain>
    </source>
</reference>
<protein>
    <submittedName>
        <fullName evidence="4">GNAT family N-acetyltransferase</fullName>
    </submittedName>
</protein>
<dbReference type="Proteomes" id="UP001072034">
    <property type="component" value="Unassembled WGS sequence"/>
</dbReference>
<evidence type="ECO:0000313" key="5">
    <source>
        <dbReference type="Proteomes" id="UP001072034"/>
    </source>
</evidence>
<dbReference type="Pfam" id="PF00583">
    <property type="entry name" value="Acetyltransf_1"/>
    <property type="match status" value="1"/>
</dbReference>
<accession>A0ABT4I812</accession>
<evidence type="ECO:0000313" key="4">
    <source>
        <dbReference type="EMBL" id="MCZ0857878.1"/>
    </source>
</evidence>
<dbReference type="PANTHER" id="PTHR13947">
    <property type="entry name" value="GNAT FAMILY N-ACETYLTRANSFERASE"/>
    <property type="match status" value="1"/>
</dbReference>
<dbReference type="SUPFAM" id="SSF55729">
    <property type="entry name" value="Acyl-CoA N-acyltransferases (Nat)"/>
    <property type="match status" value="1"/>
</dbReference>
<feature type="region of interest" description="Disordered" evidence="2">
    <location>
        <begin position="1"/>
        <end position="59"/>
    </location>
</feature>
<evidence type="ECO:0000256" key="2">
    <source>
        <dbReference type="SAM" id="MobiDB-lite"/>
    </source>
</evidence>
<name>A0ABT4I812_9ACTO</name>
<dbReference type="PANTHER" id="PTHR13947:SF37">
    <property type="entry name" value="LD18367P"/>
    <property type="match status" value="1"/>
</dbReference>
<dbReference type="InterPro" id="IPR000182">
    <property type="entry name" value="GNAT_dom"/>
</dbReference>
<comment type="caution">
    <text evidence="4">The sequence shown here is derived from an EMBL/GenBank/DDBJ whole genome shotgun (WGS) entry which is preliminary data.</text>
</comment>
<proteinExistence type="predicted"/>
<evidence type="ECO:0000256" key="1">
    <source>
        <dbReference type="ARBA" id="ARBA00022679"/>
    </source>
</evidence>
<gene>
    <name evidence="4" type="ORF">OHJ16_07450</name>
</gene>
<dbReference type="CDD" id="cd04301">
    <property type="entry name" value="NAT_SF"/>
    <property type="match status" value="1"/>
</dbReference>
<dbReference type="InterPro" id="IPR050769">
    <property type="entry name" value="NAT_camello-type"/>
</dbReference>
<sequence>MTPPDSVFDADPSSGLPAGARGGLRARTDGGRPHAASCRCGGADRDGLGAPEAGSRPSEAGGFVRAAAQADLPAMGRVHAASMLASLAAGHDGPLPEGVRAMVSAPVIAAGWESAVVAPPTRAHHALVATAEGAVVGLLGLAPTEAVTTEGPDGVCDSDPSRTAERPAAAAEVTALGVAPAHQRRGHGSRLLAAAVDLARDDGAAMLTVWAVRGDESLARLLAGAGLEPTGSHRALPVGDGITEDCWAAAL</sequence>
<organism evidence="4 5">
    <name type="scientific">Actinomyces israelii</name>
    <dbReference type="NCBI Taxonomy" id="1659"/>
    <lineage>
        <taxon>Bacteria</taxon>
        <taxon>Bacillati</taxon>
        <taxon>Actinomycetota</taxon>
        <taxon>Actinomycetes</taxon>
        <taxon>Actinomycetales</taxon>
        <taxon>Actinomycetaceae</taxon>
        <taxon>Actinomyces</taxon>
    </lineage>
</organism>
<feature type="compositionally biased region" description="Low complexity" evidence="2">
    <location>
        <begin position="15"/>
        <end position="25"/>
    </location>
</feature>
<feature type="domain" description="N-acetyltransferase" evidence="3">
    <location>
        <begin position="82"/>
        <end position="249"/>
    </location>
</feature>